<dbReference type="EMBL" id="SJPY01000007">
    <property type="protein sequence ID" value="TWU37564.1"/>
    <property type="molecule type" value="Genomic_DNA"/>
</dbReference>
<proteinExistence type="predicted"/>
<feature type="transmembrane region" description="Helical" evidence="1">
    <location>
        <begin position="21"/>
        <end position="41"/>
    </location>
</feature>
<evidence type="ECO:0000313" key="3">
    <source>
        <dbReference type="Proteomes" id="UP000315471"/>
    </source>
</evidence>
<gene>
    <name evidence="2" type="ORF">Q31b_43520</name>
</gene>
<keyword evidence="1" id="KW-0472">Membrane</keyword>
<keyword evidence="1" id="KW-0812">Transmembrane</keyword>
<name>A0A5C6DN27_9BACT</name>
<reference evidence="2 3" key="1">
    <citation type="submission" date="2019-02" db="EMBL/GenBank/DDBJ databases">
        <title>Deep-cultivation of Planctomycetes and their phenomic and genomic characterization uncovers novel biology.</title>
        <authorList>
            <person name="Wiegand S."/>
            <person name="Jogler M."/>
            <person name="Boedeker C."/>
            <person name="Pinto D."/>
            <person name="Vollmers J."/>
            <person name="Rivas-Marin E."/>
            <person name="Kohn T."/>
            <person name="Peeters S.H."/>
            <person name="Heuer A."/>
            <person name="Rast P."/>
            <person name="Oberbeckmann S."/>
            <person name="Bunk B."/>
            <person name="Jeske O."/>
            <person name="Meyerdierks A."/>
            <person name="Storesund J.E."/>
            <person name="Kallscheuer N."/>
            <person name="Luecker S."/>
            <person name="Lage O.M."/>
            <person name="Pohl T."/>
            <person name="Merkel B.J."/>
            <person name="Hornburger P."/>
            <person name="Mueller R.-W."/>
            <person name="Bruemmer F."/>
            <person name="Labrenz M."/>
            <person name="Spormann A.M."/>
            <person name="Op Den Camp H."/>
            <person name="Overmann J."/>
            <person name="Amann R."/>
            <person name="Jetten M.S.M."/>
            <person name="Mascher T."/>
            <person name="Medema M.H."/>
            <person name="Devos D.P."/>
            <person name="Kaster A.-K."/>
            <person name="Ovreas L."/>
            <person name="Rohde M."/>
            <person name="Galperin M.Y."/>
            <person name="Jogler C."/>
        </authorList>
    </citation>
    <scope>NUCLEOTIDE SEQUENCE [LARGE SCALE GENOMIC DNA]</scope>
    <source>
        <strain evidence="2 3">Q31b</strain>
    </source>
</reference>
<organism evidence="2 3">
    <name type="scientific">Novipirellula aureliae</name>
    <dbReference type="NCBI Taxonomy" id="2527966"/>
    <lineage>
        <taxon>Bacteria</taxon>
        <taxon>Pseudomonadati</taxon>
        <taxon>Planctomycetota</taxon>
        <taxon>Planctomycetia</taxon>
        <taxon>Pirellulales</taxon>
        <taxon>Pirellulaceae</taxon>
        <taxon>Novipirellula</taxon>
    </lineage>
</organism>
<keyword evidence="3" id="KW-1185">Reference proteome</keyword>
<dbReference type="RefSeq" id="WP_146601545.1">
    <property type="nucleotide sequence ID" value="NZ_SJPY01000007.1"/>
</dbReference>
<comment type="caution">
    <text evidence="2">The sequence shown here is derived from an EMBL/GenBank/DDBJ whole genome shotgun (WGS) entry which is preliminary data.</text>
</comment>
<protein>
    <submittedName>
        <fullName evidence="2">Uncharacterized protein</fullName>
    </submittedName>
</protein>
<keyword evidence="1" id="KW-1133">Transmembrane helix</keyword>
<evidence type="ECO:0000256" key="1">
    <source>
        <dbReference type="SAM" id="Phobius"/>
    </source>
</evidence>
<evidence type="ECO:0000313" key="2">
    <source>
        <dbReference type="EMBL" id="TWU37564.1"/>
    </source>
</evidence>
<accession>A0A5C6DN27</accession>
<dbReference type="AlphaFoldDB" id="A0A5C6DN27"/>
<dbReference type="Proteomes" id="UP000315471">
    <property type="component" value="Unassembled WGS sequence"/>
</dbReference>
<sequence>MNKYRGLSGRPRSGMTILETMAVMSMFLMFAMMATGILRAVTQLGTRTGEASQVRRNVVRLADRIRADARIADKIVAEAGTFPMQIHSGDDRMDYEWDPLATALRRSKFRSGKRIEVDSYSLPPKESSGQSYEIKIDDQILSIGFPSEERTARWVIESPIGSARN</sequence>